<dbReference type="GO" id="GO:0031573">
    <property type="term" value="P:mitotic intra-S DNA damage checkpoint signaling"/>
    <property type="evidence" value="ECO:0007669"/>
    <property type="project" value="TreeGrafter"/>
</dbReference>
<protein>
    <recommendedName>
        <fullName evidence="4">Checkpoint protein</fullName>
    </recommendedName>
</protein>
<gene>
    <name evidence="6" type="ORF">VMCG_02970</name>
</gene>
<evidence type="ECO:0000313" key="6">
    <source>
        <dbReference type="EMBL" id="ROW08796.1"/>
    </source>
</evidence>
<comment type="similarity">
    <text evidence="2 4">Belongs to the HUS1 family.</text>
</comment>
<keyword evidence="7" id="KW-1185">Reference proteome</keyword>
<dbReference type="GO" id="GO:0044778">
    <property type="term" value="P:meiotic DNA integrity checkpoint signaling"/>
    <property type="evidence" value="ECO:0007669"/>
    <property type="project" value="TreeGrafter"/>
</dbReference>
<dbReference type="EMBL" id="LKEA01000005">
    <property type="protein sequence ID" value="ROW08796.1"/>
    <property type="molecule type" value="Genomic_DNA"/>
</dbReference>
<proteinExistence type="inferred from homology"/>
<organism evidence="6 7">
    <name type="scientific">Cytospora schulzeri</name>
    <dbReference type="NCBI Taxonomy" id="448051"/>
    <lineage>
        <taxon>Eukaryota</taxon>
        <taxon>Fungi</taxon>
        <taxon>Dikarya</taxon>
        <taxon>Ascomycota</taxon>
        <taxon>Pezizomycotina</taxon>
        <taxon>Sordariomycetes</taxon>
        <taxon>Sordariomycetidae</taxon>
        <taxon>Diaporthales</taxon>
        <taxon>Cytosporaceae</taxon>
        <taxon>Cytospora</taxon>
    </lineage>
</organism>
<evidence type="ECO:0000256" key="2">
    <source>
        <dbReference type="ARBA" id="ARBA00005563"/>
    </source>
</evidence>
<dbReference type="OrthoDB" id="419537at2759"/>
<dbReference type="PIRSF" id="PIRSF011312">
    <property type="entry name" value="Cell_cycle_HUS1"/>
    <property type="match status" value="1"/>
</dbReference>
<dbReference type="PANTHER" id="PTHR12900">
    <property type="entry name" value="MITOTIC AND DNA DAMAGE CHECKPOINT PROTEIN HUS1"/>
    <property type="match status" value="1"/>
</dbReference>
<dbReference type="InterPro" id="IPR016580">
    <property type="entry name" value="HUS1"/>
</dbReference>
<feature type="region of interest" description="Disordered" evidence="5">
    <location>
        <begin position="227"/>
        <end position="251"/>
    </location>
</feature>
<sequence length="373" mass="41128">MRFKTELKNIRTFNKLIAALNSLEKIAWVRLDDETARFTVIPETGSQVWASLSMDFIFNDYHIQSAEPSNTINLELPLGPLQRALKSAINSDHATLRLTKKEGIPVLSMTIHTTPEQRGANQPPSGFPFHNRRAGADNPYHHRSSGYDAEGGDDPFGDADMEALELTMKREREKVITQDIPVRVLHPDTVETIMQPKVREPDVHIQLPPLMQLKAISDRFTKLALTTNSSSSTNTGGGSGRAAAATAGNSSPKLELSANMHGGLRLRIATDALNIESTWRGLDNPELDPAQLAVPIEEHPSTAFREAGPDRWATVRVDGKDWSKVLSVGRLEGRVIACFADDHALILYAYVPQFDDAMAEDAVVTYYVSSYSA</sequence>
<dbReference type="Pfam" id="PF04005">
    <property type="entry name" value="Hus1"/>
    <property type="match status" value="1"/>
</dbReference>
<evidence type="ECO:0000256" key="3">
    <source>
        <dbReference type="ARBA" id="ARBA00023242"/>
    </source>
</evidence>
<dbReference type="GO" id="GO:0005730">
    <property type="term" value="C:nucleolus"/>
    <property type="evidence" value="ECO:0007669"/>
    <property type="project" value="InterPro"/>
</dbReference>
<dbReference type="GO" id="GO:0033314">
    <property type="term" value="P:mitotic DNA replication checkpoint signaling"/>
    <property type="evidence" value="ECO:0007669"/>
    <property type="project" value="TreeGrafter"/>
</dbReference>
<evidence type="ECO:0000256" key="5">
    <source>
        <dbReference type="SAM" id="MobiDB-lite"/>
    </source>
</evidence>
<feature type="compositionally biased region" description="Low complexity" evidence="5">
    <location>
        <begin position="241"/>
        <end position="251"/>
    </location>
</feature>
<dbReference type="GO" id="GO:0030896">
    <property type="term" value="C:checkpoint clamp complex"/>
    <property type="evidence" value="ECO:0007669"/>
    <property type="project" value="InterPro"/>
</dbReference>
<dbReference type="Gene3D" id="3.70.10.10">
    <property type="match status" value="1"/>
</dbReference>
<dbReference type="GO" id="GO:0000723">
    <property type="term" value="P:telomere maintenance"/>
    <property type="evidence" value="ECO:0007669"/>
    <property type="project" value="TreeGrafter"/>
</dbReference>
<dbReference type="STRING" id="356882.A0A423WZ10"/>
<dbReference type="AlphaFoldDB" id="A0A423WZ10"/>
<reference evidence="6 7" key="1">
    <citation type="submission" date="2015-09" db="EMBL/GenBank/DDBJ databases">
        <title>Host preference determinants of Valsa canker pathogens revealed by comparative genomics.</title>
        <authorList>
            <person name="Yin Z."/>
            <person name="Huang L."/>
        </authorList>
    </citation>
    <scope>NUCLEOTIDE SEQUENCE [LARGE SCALE GENOMIC DNA]</scope>
    <source>
        <strain evidence="6 7">03-1</strain>
    </source>
</reference>
<evidence type="ECO:0000256" key="1">
    <source>
        <dbReference type="ARBA" id="ARBA00004123"/>
    </source>
</evidence>
<comment type="caution">
    <text evidence="6">The sequence shown here is derived from an EMBL/GenBank/DDBJ whole genome shotgun (WGS) entry which is preliminary data.</text>
</comment>
<dbReference type="GO" id="GO:0000724">
    <property type="term" value="P:double-strand break repair via homologous recombination"/>
    <property type="evidence" value="ECO:0007669"/>
    <property type="project" value="TreeGrafter"/>
</dbReference>
<keyword evidence="3" id="KW-0539">Nucleus</keyword>
<dbReference type="GO" id="GO:0006289">
    <property type="term" value="P:nucleotide-excision repair"/>
    <property type="evidence" value="ECO:0007669"/>
    <property type="project" value="TreeGrafter"/>
</dbReference>
<evidence type="ECO:0000313" key="7">
    <source>
        <dbReference type="Proteomes" id="UP000283895"/>
    </source>
</evidence>
<dbReference type="PANTHER" id="PTHR12900:SF0">
    <property type="entry name" value="CHECKPOINT PROTEIN"/>
    <property type="match status" value="1"/>
</dbReference>
<dbReference type="Proteomes" id="UP000283895">
    <property type="component" value="Unassembled WGS sequence"/>
</dbReference>
<dbReference type="GO" id="GO:0035861">
    <property type="term" value="C:site of double-strand break"/>
    <property type="evidence" value="ECO:0007669"/>
    <property type="project" value="TreeGrafter"/>
</dbReference>
<name>A0A423WZ10_9PEZI</name>
<accession>A0A423WZ10</accession>
<comment type="subcellular location">
    <subcellularLocation>
        <location evidence="1">Nucleus</location>
    </subcellularLocation>
</comment>
<evidence type="ECO:0000256" key="4">
    <source>
        <dbReference type="PIRNR" id="PIRNR011312"/>
    </source>
</evidence>
<dbReference type="InterPro" id="IPR007150">
    <property type="entry name" value="HUS1/Mec3"/>
</dbReference>